<dbReference type="SMART" id="SM00387">
    <property type="entry name" value="HATPase_c"/>
    <property type="match status" value="1"/>
</dbReference>
<evidence type="ECO:0000313" key="17">
    <source>
        <dbReference type="Proteomes" id="UP000655366"/>
    </source>
</evidence>
<evidence type="ECO:0000256" key="10">
    <source>
        <dbReference type="ARBA" id="ARBA00022840"/>
    </source>
</evidence>
<feature type="modified residue" description="4-aspartylphosphate" evidence="13">
    <location>
        <position position="73"/>
    </location>
</feature>
<dbReference type="InterPro" id="IPR036097">
    <property type="entry name" value="HisK_dim/P_sf"/>
</dbReference>
<dbReference type="GO" id="GO:0000155">
    <property type="term" value="F:phosphorelay sensor kinase activity"/>
    <property type="evidence" value="ECO:0007669"/>
    <property type="project" value="InterPro"/>
</dbReference>
<evidence type="ECO:0000256" key="8">
    <source>
        <dbReference type="ARBA" id="ARBA00022741"/>
    </source>
</evidence>
<dbReference type="PRINTS" id="PR00344">
    <property type="entry name" value="BCTRLSENSOR"/>
</dbReference>
<dbReference type="Pfam" id="PF00512">
    <property type="entry name" value="HisKA"/>
    <property type="match status" value="1"/>
</dbReference>
<keyword evidence="8" id="KW-0547">Nucleotide-binding</keyword>
<feature type="domain" description="Response regulatory" evidence="15">
    <location>
        <begin position="27"/>
        <end position="140"/>
    </location>
</feature>
<comment type="caution">
    <text evidence="16">The sequence shown here is derived from an EMBL/GenBank/DDBJ whole genome shotgun (WGS) entry which is preliminary data.</text>
</comment>
<keyword evidence="5" id="KW-1003">Cell membrane</keyword>
<dbReference type="InterPro" id="IPR011006">
    <property type="entry name" value="CheY-like_superfamily"/>
</dbReference>
<dbReference type="InterPro" id="IPR003594">
    <property type="entry name" value="HATPase_dom"/>
</dbReference>
<organism evidence="16 17">
    <name type="scientific">Arthrobacter terrae</name>
    <dbReference type="NCBI Taxonomy" id="2935737"/>
    <lineage>
        <taxon>Bacteria</taxon>
        <taxon>Bacillati</taxon>
        <taxon>Actinomycetota</taxon>
        <taxon>Actinomycetes</taxon>
        <taxon>Micrococcales</taxon>
        <taxon>Micrococcaceae</taxon>
        <taxon>Arthrobacter</taxon>
    </lineage>
</organism>
<dbReference type="InterPro" id="IPR050736">
    <property type="entry name" value="Sensor_HK_Regulatory"/>
</dbReference>
<dbReference type="SUPFAM" id="SSF55781">
    <property type="entry name" value="GAF domain-like"/>
    <property type="match status" value="1"/>
</dbReference>
<dbReference type="Pfam" id="PF01590">
    <property type="entry name" value="GAF"/>
    <property type="match status" value="1"/>
</dbReference>
<evidence type="ECO:0000256" key="4">
    <source>
        <dbReference type="ARBA" id="ARBA00012438"/>
    </source>
</evidence>
<evidence type="ECO:0000256" key="6">
    <source>
        <dbReference type="ARBA" id="ARBA00022553"/>
    </source>
</evidence>
<dbReference type="EMBL" id="JADNYM010000003">
    <property type="protein sequence ID" value="MBG0738354.1"/>
    <property type="molecule type" value="Genomic_DNA"/>
</dbReference>
<comment type="subcellular location">
    <subcellularLocation>
        <location evidence="2">Cell membrane</location>
    </subcellularLocation>
    <subcellularLocation>
        <location evidence="3">Membrane raft</location>
        <topology evidence="3">Multi-pass membrane protein</topology>
    </subcellularLocation>
</comment>
<dbReference type="InterPro" id="IPR005467">
    <property type="entry name" value="His_kinase_dom"/>
</dbReference>
<dbReference type="SMART" id="SM00065">
    <property type="entry name" value="GAF"/>
    <property type="match status" value="1"/>
</dbReference>
<evidence type="ECO:0000259" key="15">
    <source>
        <dbReference type="PROSITE" id="PS50110"/>
    </source>
</evidence>
<dbReference type="GO" id="GO:0045121">
    <property type="term" value="C:membrane raft"/>
    <property type="evidence" value="ECO:0007669"/>
    <property type="project" value="UniProtKB-SubCell"/>
</dbReference>
<dbReference type="InterPro" id="IPR003661">
    <property type="entry name" value="HisK_dim/P_dom"/>
</dbReference>
<evidence type="ECO:0000256" key="7">
    <source>
        <dbReference type="ARBA" id="ARBA00022679"/>
    </source>
</evidence>
<evidence type="ECO:0000256" key="13">
    <source>
        <dbReference type="PROSITE-ProRule" id="PRU00169"/>
    </source>
</evidence>
<dbReference type="PROSITE" id="PS50110">
    <property type="entry name" value="RESPONSE_REGULATORY"/>
    <property type="match status" value="1"/>
</dbReference>
<sequence>MINTAVIDTAATEQAVPAFQRRTAALTALVIHPDAQIRRSVTAELEAAGLAVVSRSSGLMAPVEMTPDIILLDVDGPTSSAIDTLRLLNGDQYAAGTPVVGLTSISGMPDMSTGFAAGIADYAIAPFFGPAFVHRITTVLARFGQLRIARQGAERLREQARAILVAVRSTNDPAAMAAHMVAGLGETFGADRVWLHVFEDSRVPHLTAEWNRPGLSAVELPWEEAGGPTQHLADRLWSSTKALAVDDHADRQELPDGAELAEGVCAPEVLASLAVPLGEGKAAFGIVWLLMTDGPRMWTTAEVTLVQQVCGNLEHALVQGHLITGQQSVMERLLELDKAKSDFVATVNHELRTPLTSITGYLDMVRDGAGGPVPPAALAMLDIVDRNANRLRQLIEDMLTISRMDSVADEVTSTEVNVGTLLTAVVAALQPIAAAKRVSLECDYSEGSLLVGGDAAALEQVFTNVVSNAVKFTPALGRVVVVGRQTAAADGSAAVTIDVSDTGIGIPESDLPKLFGRFFRATNASAAAIPGTGLGLAIARGIVVRHGGDVSVKSKVGSGTTMSVTLPAATPTG</sequence>
<dbReference type="SUPFAM" id="SSF47384">
    <property type="entry name" value="Homodimeric domain of signal transducing histidine kinase"/>
    <property type="match status" value="1"/>
</dbReference>
<dbReference type="InterPro" id="IPR003018">
    <property type="entry name" value="GAF"/>
</dbReference>
<dbReference type="SMART" id="SM00448">
    <property type="entry name" value="REC"/>
    <property type="match status" value="1"/>
</dbReference>
<keyword evidence="9 16" id="KW-0418">Kinase</keyword>
<reference evidence="16 17" key="1">
    <citation type="submission" date="2020-11" db="EMBL/GenBank/DDBJ databases">
        <title>Arthrobacter antarcticus sp. nov., isolated from Antarctic Soil.</title>
        <authorList>
            <person name="Li J."/>
        </authorList>
    </citation>
    <scope>NUCLEOTIDE SEQUENCE [LARGE SCALE GENOMIC DNA]</scope>
    <source>
        <strain evidence="16 17">Z1-20</strain>
    </source>
</reference>
<dbReference type="SUPFAM" id="SSF52172">
    <property type="entry name" value="CheY-like"/>
    <property type="match status" value="1"/>
</dbReference>
<dbReference type="SMART" id="SM00388">
    <property type="entry name" value="HisKA"/>
    <property type="match status" value="1"/>
</dbReference>
<dbReference type="InterPro" id="IPR004358">
    <property type="entry name" value="Sig_transdc_His_kin-like_C"/>
</dbReference>
<dbReference type="InterPro" id="IPR036890">
    <property type="entry name" value="HATPase_C_sf"/>
</dbReference>
<evidence type="ECO:0000313" key="16">
    <source>
        <dbReference type="EMBL" id="MBG0738354.1"/>
    </source>
</evidence>
<evidence type="ECO:0000256" key="5">
    <source>
        <dbReference type="ARBA" id="ARBA00022475"/>
    </source>
</evidence>
<dbReference type="PANTHER" id="PTHR43711">
    <property type="entry name" value="TWO-COMPONENT HISTIDINE KINASE"/>
    <property type="match status" value="1"/>
</dbReference>
<gene>
    <name evidence="16" type="ORF">IV500_02770</name>
</gene>
<dbReference type="GO" id="GO:0005524">
    <property type="term" value="F:ATP binding"/>
    <property type="evidence" value="ECO:0007669"/>
    <property type="project" value="UniProtKB-KW"/>
</dbReference>
<dbReference type="SUPFAM" id="SSF55874">
    <property type="entry name" value="ATPase domain of HSP90 chaperone/DNA topoisomerase II/histidine kinase"/>
    <property type="match status" value="1"/>
</dbReference>
<dbReference type="GO" id="GO:0005886">
    <property type="term" value="C:plasma membrane"/>
    <property type="evidence" value="ECO:0007669"/>
    <property type="project" value="UniProtKB-SubCell"/>
</dbReference>
<dbReference type="Proteomes" id="UP000655366">
    <property type="component" value="Unassembled WGS sequence"/>
</dbReference>
<dbReference type="RefSeq" id="WP_196395299.1">
    <property type="nucleotide sequence ID" value="NZ_JADNYM010000003.1"/>
</dbReference>
<dbReference type="Gene3D" id="1.10.287.130">
    <property type="match status" value="1"/>
</dbReference>
<feature type="domain" description="Histidine kinase" evidence="14">
    <location>
        <begin position="346"/>
        <end position="570"/>
    </location>
</feature>
<dbReference type="AlphaFoldDB" id="A0A931CP00"/>
<dbReference type="Gene3D" id="3.30.450.40">
    <property type="match status" value="1"/>
</dbReference>
<evidence type="ECO:0000259" key="14">
    <source>
        <dbReference type="PROSITE" id="PS50109"/>
    </source>
</evidence>
<dbReference type="InterPro" id="IPR001789">
    <property type="entry name" value="Sig_transdc_resp-reg_receiver"/>
</dbReference>
<evidence type="ECO:0000256" key="11">
    <source>
        <dbReference type="ARBA" id="ARBA00023012"/>
    </source>
</evidence>
<comment type="catalytic activity">
    <reaction evidence="1">
        <text>ATP + protein L-histidine = ADP + protein N-phospho-L-histidine.</text>
        <dbReference type="EC" id="2.7.13.3"/>
    </reaction>
</comment>
<keyword evidence="17" id="KW-1185">Reference proteome</keyword>
<evidence type="ECO:0000256" key="2">
    <source>
        <dbReference type="ARBA" id="ARBA00004236"/>
    </source>
</evidence>
<proteinExistence type="predicted"/>
<keyword evidence="7" id="KW-0808">Transferase</keyword>
<dbReference type="CDD" id="cd00082">
    <property type="entry name" value="HisKA"/>
    <property type="match status" value="1"/>
</dbReference>
<protein>
    <recommendedName>
        <fullName evidence="4">histidine kinase</fullName>
        <ecNumber evidence="4">2.7.13.3</ecNumber>
    </recommendedName>
</protein>
<keyword evidence="11" id="KW-0902">Two-component regulatory system</keyword>
<keyword evidence="6 13" id="KW-0597">Phosphoprotein</keyword>
<dbReference type="FunFam" id="1.10.287.130:FF:000001">
    <property type="entry name" value="Two-component sensor histidine kinase"/>
    <property type="match status" value="1"/>
</dbReference>
<accession>A0A931CP00</accession>
<dbReference type="PROSITE" id="PS50109">
    <property type="entry name" value="HIS_KIN"/>
    <property type="match status" value="1"/>
</dbReference>
<dbReference type="Gene3D" id="3.40.50.2300">
    <property type="match status" value="1"/>
</dbReference>
<evidence type="ECO:0000256" key="3">
    <source>
        <dbReference type="ARBA" id="ARBA00004314"/>
    </source>
</evidence>
<dbReference type="EC" id="2.7.13.3" evidence="4"/>
<dbReference type="FunFam" id="3.30.565.10:FF:000023">
    <property type="entry name" value="PAS domain-containing sensor histidine kinase"/>
    <property type="match status" value="1"/>
</dbReference>
<dbReference type="InterPro" id="IPR029016">
    <property type="entry name" value="GAF-like_dom_sf"/>
</dbReference>
<keyword evidence="12" id="KW-0472">Membrane</keyword>
<evidence type="ECO:0000256" key="9">
    <source>
        <dbReference type="ARBA" id="ARBA00022777"/>
    </source>
</evidence>
<name>A0A931CP00_9MICC</name>
<evidence type="ECO:0000256" key="1">
    <source>
        <dbReference type="ARBA" id="ARBA00000085"/>
    </source>
</evidence>
<dbReference type="PANTHER" id="PTHR43711:SF1">
    <property type="entry name" value="HISTIDINE KINASE 1"/>
    <property type="match status" value="1"/>
</dbReference>
<dbReference type="Gene3D" id="3.30.565.10">
    <property type="entry name" value="Histidine kinase-like ATPase, C-terminal domain"/>
    <property type="match status" value="1"/>
</dbReference>
<evidence type="ECO:0000256" key="12">
    <source>
        <dbReference type="ARBA" id="ARBA00023136"/>
    </source>
</evidence>
<keyword evidence="10" id="KW-0067">ATP-binding</keyword>
<dbReference type="Pfam" id="PF02518">
    <property type="entry name" value="HATPase_c"/>
    <property type="match status" value="1"/>
</dbReference>